<name>A0A165E5S5_9MICO</name>
<evidence type="ECO:0000256" key="2">
    <source>
        <dbReference type="ARBA" id="ARBA00011006"/>
    </source>
</evidence>
<proteinExistence type="inferred from homology"/>
<dbReference type="RefSeq" id="WP_009380367.1">
    <property type="nucleotide sequence ID" value="NZ_CAACXN010000015.1"/>
</dbReference>
<evidence type="ECO:0000256" key="1">
    <source>
        <dbReference type="ARBA" id="ARBA00004651"/>
    </source>
</evidence>
<sequence length="90" mass="9158">MGFIAYLILGLIAGAIAKAILPGRQGGGWIATLILGVIGALVGGWLGGLIFGAEMNAFFSLSTWLCAIGGSIIVLLIWGLITGRSRATNA</sequence>
<dbReference type="STRING" id="33889.AVW13_11220"/>
<dbReference type="AlphaFoldDB" id="A0A165E5S5"/>
<evidence type="ECO:0000256" key="7">
    <source>
        <dbReference type="SAM" id="Phobius"/>
    </source>
</evidence>
<evidence type="ECO:0000313" key="10">
    <source>
        <dbReference type="EMBL" id="QPS34883.1"/>
    </source>
</evidence>
<dbReference type="Proteomes" id="UP000216867">
    <property type="component" value="Unassembled WGS sequence"/>
</dbReference>
<dbReference type="PANTHER" id="PTHR33884">
    <property type="entry name" value="UPF0410 PROTEIN YMGE"/>
    <property type="match status" value="1"/>
</dbReference>
<keyword evidence="6 7" id="KW-0472">Membrane</keyword>
<dbReference type="InterPro" id="IPR007341">
    <property type="entry name" value="Transgly_assoc"/>
</dbReference>
<dbReference type="Proteomes" id="UP000594979">
    <property type="component" value="Chromosome"/>
</dbReference>
<comment type="similarity">
    <text evidence="2">Belongs to the UPF0410 family.</text>
</comment>
<dbReference type="EMBL" id="LQQR01000017">
    <property type="protein sequence ID" value="KZE19748.1"/>
    <property type="molecule type" value="Genomic_DNA"/>
</dbReference>
<evidence type="ECO:0000256" key="6">
    <source>
        <dbReference type="ARBA" id="ARBA00023136"/>
    </source>
</evidence>
<reference evidence="8" key="2">
    <citation type="submission" date="2016-01" db="EMBL/GenBank/DDBJ databases">
        <authorList>
            <person name="Hong K.W."/>
        </authorList>
    </citation>
    <scope>NUCLEOTIDE SEQUENCE</scope>
    <source>
        <strain evidence="8">M40</strain>
    </source>
</reference>
<reference evidence="10 15" key="5">
    <citation type="submission" date="2020-12" db="EMBL/GenBank/DDBJ databases">
        <title>FDA dAtabase for Regulatory Grade micrObial Sequences (FDA-ARGOS): Supporting development and validation of Infectious Disease Dx tests.</title>
        <authorList>
            <person name="Sproer C."/>
            <person name="Gronow S."/>
            <person name="Severitt S."/>
            <person name="Schroder I."/>
            <person name="Tallon L."/>
            <person name="Sadzewicz L."/>
            <person name="Zhao X."/>
            <person name="Boylan J."/>
            <person name="Ott S."/>
            <person name="Bowen H."/>
            <person name="Vavikolanu K."/>
            <person name="Mehta A."/>
            <person name="Aluvathingal J."/>
            <person name="Nadendla S."/>
            <person name="Lowell S."/>
            <person name="Myers T."/>
            <person name="Yan Y."/>
            <person name="Sichtig H."/>
        </authorList>
    </citation>
    <scope>NUCLEOTIDE SEQUENCE [LARGE SCALE GENOMIC DNA]</scope>
    <source>
        <strain evidence="10 15">FDAARGOS_902</strain>
    </source>
</reference>
<reference evidence="12" key="1">
    <citation type="submission" date="2016-01" db="EMBL/GenBank/DDBJ databases">
        <title>Draft genome of Chromobacterium sp. F49.</title>
        <authorList>
            <person name="Hong K.W."/>
        </authorList>
    </citation>
    <scope>NUCLEOTIDE SEQUENCE [LARGE SCALE GENOMIC DNA]</scope>
    <source>
        <strain evidence="12">M40</strain>
    </source>
</reference>
<dbReference type="GO" id="GO:0005886">
    <property type="term" value="C:plasma membrane"/>
    <property type="evidence" value="ECO:0007669"/>
    <property type="project" value="UniProtKB-SubCell"/>
</dbReference>
<dbReference type="Pfam" id="PF04226">
    <property type="entry name" value="Transgly_assoc"/>
    <property type="match status" value="1"/>
</dbReference>
<evidence type="ECO:0000256" key="3">
    <source>
        <dbReference type="ARBA" id="ARBA00022475"/>
    </source>
</evidence>
<keyword evidence="4 7" id="KW-0812">Transmembrane</keyword>
<feature type="transmembrane region" description="Helical" evidence="7">
    <location>
        <begin position="58"/>
        <end position="81"/>
    </location>
</feature>
<keyword evidence="5 7" id="KW-1133">Transmembrane helix</keyword>
<evidence type="ECO:0000313" key="9">
    <source>
        <dbReference type="EMBL" id="PAK97074.1"/>
    </source>
</evidence>
<evidence type="ECO:0000313" key="12">
    <source>
        <dbReference type="Proteomes" id="UP000076612"/>
    </source>
</evidence>
<evidence type="ECO:0000256" key="4">
    <source>
        <dbReference type="ARBA" id="ARBA00022692"/>
    </source>
</evidence>
<keyword evidence="3" id="KW-1003">Cell membrane</keyword>
<evidence type="ECO:0000313" key="8">
    <source>
        <dbReference type="EMBL" id="KZE19748.1"/>
    </source>
</evidence>
<dbReference type="EMBL" id="CAACXN010000015">
    <property type="protein sequence ID" value="VEW14704.1"/>
    <property type="molecule type" value="Genomic_DNA"/>
</dbReference>
<dbReference type="Proteomes" id="UP000386281">
    <property type="component" value="Unassembled WGS sequence"/>
</dbReference>
<gene>
    <name evidence="8" type="ORF">AVW13_11220</name>
    <name evidence="9" type="ORF">B8X04_00375</name>
    <name evidence="10" type="ORF">I6G59_06135</name>
    <name evidence="11" type="ORF">NCTC12391_02853</name>
</gene>
<evidence type="ECO:0000313" key="11">
    <source>
        <dbReference type="EMBL" id="VEW14704.1"/>
    </source>
</evidence>
<dbReference type="EMBL" id="CP065682">
    <property type="protein sequence ID" value="QPS34883.1"/>
    <property type="molecule type" value="Genomic_DNA"/>
</dbReference>
<accession>A0A165E5S5</accession>
<dbReference type="KEGG" id="bcau:I6G59_06135"/>
<dbReference type="Proteomes" id="UP000076612">
    <property type="component" value="Unassembled WGS sequence"/>
</dbReference>
<reference evidence="9 13" key="3">
    <citation type="submission" date="2017-04" db="EMBL/GenBank/DDBJ databases">
        <title>Kefir bacterial isolates.</title>
        <authorList>
            <person name="Kim Y."/>
            <person name="Blasche S."/>
            <person name="Patil K.R."/>
        </authorList>
    </citation>
    <scope>NUCLEOTIDE SEQUENCE [LARGE SCALE GENOMIC DNA]</scope>
    <source>
        <strain evidence="9 13">OG2</strain>
    </source>
</reference>
<evidence type="ECO:0000256" key="5">
    <source>
        <dbReference type="ARBA" id="ARBA00022989"/>
    </source>
</evidence>
<dbReference type="GeneID" id="99774969"/>
<dbReference type="EMBL" id="NCWY01000001">
    <property type="protein sequence ID" value="PAK97074.1"/>
    <property type="molecule type" value="Genomic_DNA"/>
</dbReference>
<dbReference type="PANTHER" id="PTHR33884:SF3">
    <property type="entry name" value="UPF0410 PROTEIN YMGE"/>
    <property type="match status" value="1"/>
</dbReference>
<evidence type="ECO:0000313" key="15">
    <source>
        <dbReference type="Proteomes" id="UP000594979"/>
    </source>
</evidence>
<comment type="subcellular location">
    <subcellularLocation>
        <location evidence="1">Cell membrane</location>
        <topology evidence="1">Multi-pass membrane protein</topology>
    </subcellularLocation>
</comment>
<evidence type="ECO:0000313" key="13">
    <source>
        <dbReference type="Proteomes" id="UP000216867"/>
    </source>
</evidence>
<organism evidence="9 13">
    <name type="scientific">Brevibacterium casei</name>
    <dbReference type="NCBI Taxonomy" id="33889"/>
    <lineage>
        <taxon>Bacteria</taxon>
        <taxon>Bacillati</taxon>
        <taxon>Actinomycetota</taxon>
        <taxon>Actinomycetes</taxon>
        <taxon>Micrococcales</taxon>
        <taxon>Brevibacteriaceae</taxon>
        <taxon>Brevibacterium</taxon>
    </lineage>
</organism>
<feature type="transmembrane region" description="Helical" evidence="7">
    <location>
        <begin position="29"/>
        <end position="51"/>
    </location>
</feature>
<reference evidence="11 14" key="4">
    <citation type="submission" date="2019-02" db="EMBL/GenBank/DDBJ databases">
        <authorList>
            <consortium name="Pathogen Informatics"/>
        </authorList>
    </citation>
    <scope>NUCLEOTIDE SEQUENCE [LARGE SCALE GENOMIC DNA]</scope>
    <source>
        <strain evidence="11 14">3012STDY7078520</strain>
    </source>
</reference>
<evidence type="ECO:0000313" key="14">
    <source>
        <dbReference type="Proteomes" id="UP000386281"/>
    </source>
</evidence>
<protein>
    <submittedName>
        <fullName evidence="9">GlsB/YeaQ/YmgE family stress response membrane protein</fullName>
    </submittedName>
    <submittedName>
        <fullName evidence="11">Transglycosylase associated protein</fullName>
    </submittedName>
</protein>